<dbReference type="InterPro" id="IPR018958">
    <property type="entry name" value="Knr4/Smi1-like_dom"/>
</dbReference>
<dbReference type="Gene3D" id="3.40.1580.10">
    <property type="entry name" value="SMI1/KNR4-like"/>
    <property type="match status" value="1"/>
</dbReference>
<gene>
    <name evidence="1" type="ORF">PAHA3_3294</name>
</gene>
<dbReference type="InterPro" id="IPR037883">
    <property type="entry name" value="Knr4/Smi1-like_sf"/>
</dbReference>
<reference evidence="1 2" key="1">
    <citation type="journal article" date="2016" name="Genome Announc.">
        <title>Draft Genome Sequence of Paenibacillus amylolyticus Heshi-A3, Isolated from Fermented Rice Bran in a Japanese Fermented Seafood Dish.</title>
        <authorList>
            <person name="Akuzawa S."/>
            <person name="Nagaoka J."/>
            <person name="Kanekatsu M."/>
            <person name="Kubota E."/>
            <person name="Ohtake R."/>
            <person name="Suzuki T."/>
            <person name="Kanesaki Y."/>
        </authorList>
    </citation>
    <scope>NUCLEOTIDE SEQUENCE [LARGE SCALE GENOMIC DNA]</scope>
    <source>
        <strain evidence="1 2">Heshi-A3</strain>
    </source>
</reference>
<evidence type="ECO:0000313" key="2">
    <source>
        <dbReference type="Proteomes" id="UP000069697"/>
    </source>
</evidence>
<evidence type="ECO:0000313" key="1">
    <source>
        <dbReference type="EMBL" id="GAS83216.1"/>
    </source>
</evidence>
<dbReference type="AlphaFoldDB" id="A0A100VP19"/>
<dbReference type="EMBL" id="BCNV01000001">
    <property type="protein sequence ID" value="GAS83216.1"/>
    <property type="molecule type" value="Genomic_DNA"/>
</dbReference>
<proteinExistence type="predicted"/>
<dbReference type="SUPFAM" id="SSF160631">
    <property type="entry name" value="SMI1/KNR4-like"/>
    <property type="match status" value="1"/>
</dbReference>
<comment type="caution">
    <text evidence="1">The sequence shown here is derived from an EMBL/GenBank/DDBJ whole genome shotgun (WGS) entry which is preliminary data.</text>
</comment>
<protein>
    <submittedName>
        <fullName evidence="1">Uncharacterized protein</fullName>
    </submittedName>
</protein>
<name>A0A100VP19_PAEAM</name>
<sequence length="146" mass="16708">MGIIWERTVGDISEDIINKVEKKYGIQFPDDYRECVKNYNGGHPVPNIFSYDDGGEGVFDHLLSFTSEPNIVVVYEFISDFMPKGIFPFGTDPFGNQLCFDYRKSENSPLVVFLNNEEFGEDSITEVCNSFSELLETLHEASDEFY</sequence>
<reference evidence="2" key="2">
    <citation type="submission" date="2016-01" db="EMBL/GenBank/DDBJ databases">
        <title>Draft Genome Sequence of Paenibacillus amylolyticus Heshi-A3 that Was Isolated from Fermented Rice Bran with Aging Salted Mackerel, Which Was Named Heshiko as Traditional Fermented Seafood in Japan.</title>
        <authorList>
            <person name="Akuzawa S."/>
            <person name="Nakagawa J."/>
            <person name="Kanekatsu T."/>
            <person name="Kubota E."/>
            <person name="Ohtake R."/>
            <person name="Suzuki T."/>
            <person name="Kanesaki Y."/>
        </authorList>
    </citation>
    <scope>NUCLEOTIDE SEQUENCE [LARGE SCALE GENOMIC DNA]</scope>
    <source>
        <strain evidence="2">Heshi-A3</strain>
    </source>
</reference>
<dbReference type="Pfam" id="PF09346">
    <property type="entry name" value="SMI1_KNR4"/>
    <property type="match status" value="1"/>
</dbReference>
<dbReference type="RefSeq" id="WP_062835591.1">
    <property type="nucleotide sequence ID" value="NZ_BCNV01000001.1"/>
</dbReference>
<dbReference type="Proteomes" id="UP000069697">
    <property type="component" value="Unassembled WGS sequence"/>
</dbReference>
<organism evidence="1 2">
    <name type="scientific">Paenibacillus amylolyticus</name>
    <dbReference type="NCBI Taxonomy" id="1451"/>
    <lineage>
        <taxon>Bacteria</taxon>
        <taxon>Bacillati</taxon>
        <taxon>Bacillota</taxon>
        <taxon>Bacilli</taxon>
        <taxon>Bacillales</taxon>
        <taxon>Paenibacillaceae</taxon>
        <taxon>Paenibacillus</taxon>
    </lineage>
</organism>
<dbReference type="SMART" id="SM00860">
    <property type="entry name" value="SMI1_KNR4"/>
    <property type="match status" value="1"/>
</dbReference>
<accession>A0A100VP19</accession>